<evidence type="ECO:0000256" key="4">
    <source>
        <dbReference type="ARBA" id="ARBA00022449"/>
    </source>
</evidence>
<dbReference type="Pfam" id="PF01699">
    <property type="entry name" value="Na_Ca_ex"/>
    <property type="match status" value="2"/>
</dbReference>
<dbReference type="KEGG" id="csl:COCSUDRAFT_12868"/>
<comment type="function">
    <text evidence="11">Vacuolar cation/proton exchanger (CAX). Translocates Ca(2+) and other metal ions into vacuoles using the proton gradient formed by H(+)-ATPase and H(+)-pyrophosphatase.</text>
</comment>
<dbReference type="eggNOG" id="KOG1397">
    <property type="taxonomic scope" value="Eukaryota"/>
</dbReference>
<keyword evidence="7 11" id="KW-0106">Calcium</keyword>
<evidence type="ECO:0000256" key="6">
    <source>
        <dbReference type="ARBA" id="ARBA00022692"/>
    </source>
</evidence>
<evidence type="ECO:0000256" key="5">
    <source>
        <dbReference type="ARBA" id="ARBA00022568"/>
    </source>
</evidence>
<keyword evidence="9 11" id="KW-0406">Ion transport</keyword>
<evidence type="ECO:0000313" key="14">
    <source>
        <dbReference type="Proteomes" id="UP000007264"/>
    </source>
</evidence>
<feature type="transmembrane region" description="Helical" evidence="11">
    <location>
        <begin position="75"/>
        <end position="98"/>
    </location>
</feature>
<evidence type="ECO:0000256" key="10">
    <source>
        <dbReference type="ARBA" id="ARBA00023136"/>
    </source>
</evidence>
<dbReference type="GO" id="GO:0006874">
    <property type="term" value="P:intracellular calcium ion homeostasis"/>
    <property type="evidence" value="ECO:0007669"/>
    <property type="project" value="TreeGrafter"/>
</dbReference>
<dbReference type="STRING" id="574566.I0Z5I0"/>
<feature type="transmembrane region" description="Helical" evidence="11">
    <location>
        <begin position="259"/>
        <end position="282"/>
    </location>
</feature>
<feature type="transmembrane region" description="Helical" evidence="11">
    <location>
        <begin position="41"/>
        <end position="63"/>
    </location>
</feature>
<feature type="domain" description="Sodium/calcium exchanger membrane region" evidence="12">
    <location>
        <begin position="47"/>
        <end position="202"/>
    </location>
</feature>
<dbReference type="Gene3D" id="1.20.1420.30">
    <property type="entry name" value="NCX, central ion-binding region"/>
    <property type="match status" value="1"/>
</dbReference>
<dbReference type="InterPro" id="IPR004713">
    <property type="entry name" value="CaH_exchang"/>
</dbReference>
<name>I0Z5I0_COCSC</name>
<reference evidence="13 14" key="1">
    <citation type="journal article" date="2012" name="Genome Biol.">
        <title>The genome of the polar eukaryotic microalga coccomyxa subellipsoidea reveals traits of cold adaptation.</title>
        <authorList>
            <person name="Blanc G."/>
            <person name="Agarkova I."/>
            <person name="Grimwood J."/>
            <person name="Kuo A."/>
            <person name="Brueggeman A."/>
            <person name="Dunigan D."/>
            <person name="Gurnon J."/>
            <person name="Ladunga I."/>
            <person name="Lindquist E."/>
            <person name="Lucas S."/>
            <person name="Pangilinan J."/>
            <person name="Proschold T."/>
            <person name="Salamov A."/>
            <person name="Schmutz J."/>
            <person name="Weeks D."/>
            <person name="Yamada T."/>
            <person name="Claverie J.M."/>
            <person name="Grigoriev I."/>
            <person name="Van Etten J."/>
            <person name="Lomsadze A."/>
            <person name="Borodovsky M."/>
        </authorList>
    </citation>
    <scope>NUCLEOTIDE SEQUENCE [LARGE SCALE GENOMIC DNA]</scope>
    <source>
        <strain evidence="13 14">C-169</strain>
    </source>
</reference>
<evidence type="ECO:0000256" key="11">
    <source>
        <dbReference type="RuleBase" id="RU365028"/>
    </source>
</evidence>
<keyword evidence="10 11" id="KW-0472">Membrane</keyword>
<dbReference type="PANTHER" id="PTHR31503">
    <property type="entry name" value="VACUOLAR CALCIUM ION TRANSPORTER"/>
    <property type="match status" value="1"/>
</dbReference>
<feature type="transmembrane region" description="Helical" evidence="11">
    <location>
        <begin position="16"/>
        <end position="35"/>
    </location>
</feature>
<keyword evidence="3 11" id="KW-0813">Transport</keyword>
<keyword evidence="6 11" id="KW-0812">Transmembrane</keyword>
<accession>I0Z5I0</accession>
<evidence type="ECO:0000259" key="12">
    <source>
        <dbReference type="Pfam" id="PF01699"/>
    </source>
</evidence>
<dbReference type="GeneID" id="17043903"/>
<evidence type="ECO:0000256" key="7">
    <source>
        <dbReference type="ARBA" id="ARBA00022837"/>
    </source>
</evidence>
<feature type="domain" description="Sodium/calcium exchanger membrane region" evidence="12">
    <location>
        <begin position="226"/>
        <end position="366"/>
    </location>
</feature>
<dbReference type="GO" id="GO:0009705">
    <property type="term" value="C:plant-type vacuole membrane"/>
    <property type="evidence" value="ECO:0007669"/>
    <property type="project" value="TreeGrafter"/>
</dbReference>
<keyword evidence="11" id="KW-0926">Vacuole</keyword>
<dbReference type="InterPro" id="IPR044880">
    <property type="entry name" value="NCX_ion-bd_dom_sf"/>
</dbReference>
<keyword evidence="8 11" id="KW-1133">Transmembrane helix</keyword>
<dbReference type="InterPro" id="IPR004837">
    <property type="entry name" value="NaCa_Exmemb"/>
</dbReference>
<dbReference type="GO" id="GO:0012505">
    <property type="term" value="C:endomembrane system"/>
    <property type="evidence" value="ECO:0007669"/>
    <property type="project" value="UniProtKB-SubCell"/>
</dbReference>
<feature type="transmembrane region" description="Helical" evidence="11">
    <location>
        <begin position="289"/>
        <end position="315"/>
    </location>
</feature>
<evidence type="ECO:0000256" key="1">
    <source>
        <dbReference type="ARBA" id="ARBA00004127"/>
    </source>
</evidence>
<feature type="transmembrane region" description="Helical" evidence="11">
    <location>
        <begin position="350"/>
        <end position="370"/>
    </location>
</feature>
<keyword evidence="5 11" id="KW-0109">Calcium transport</keyword>
<feature type="transmembrane region" description="Helical" evidence="11">
    <location>
        <begin position="327"/>
        <end position="343"/>
    </location>
</feature>
<evidence type="ECO:0000256" key="8">
    <source>
        <dbReference type="ARBA" id="ARBA00022989"/>
    </source>
</evidence>
<dbReference type="NCBIfam" id="TIGR00378">
    <property type="entry name" value="cax"/>
    <property type="match status" value="1"/>
</dbReference>
<feature type="transmembrane region" description="Helical" evidence="11">
    <location>
        <begin position="104"/>
        <end position="130"/>
    </location>
</feature>
<evidence type="ECO:0000256" key="3">
    <source>
        <dbReference type="ARBA" id="ARBA00022448"/>
    </source>
</evidence>
<dbReference type="AlphaFoldDB" id="I0Z5I0"/>
<organism evidence="13 14">
    <name type="scientific">Coccomyxa subellipsoidea (strain C-169)</name>
    <name type="common">Green microalga</name>
    <dbReference type="NCBI Taxonomy" id="574566"/>
    <lineage>
        <taxon>Eukaryota</taxon>
        <taxon>Viridiplantae</taxon>
        <taxon>Chlorophyta</taxon>
        <taxon>core chlorophytes</taxon>
        <taxon>Trebouxiophyceae</taxon>
        <taxon>Trebouxiophyceae incertae sedis</taxon>
        <taxon>Coccomyxaceae</taxon>
        <taxon>Coccomyxa</taxon>
        <taxon>Coccomyxa subellipsoidea</taxon>
    </lineage>
</organism>
<protein>
    <recommendedName>
        <fullName evidence="11">Vacuolar cation/proton exchanger</fullName>
    </recommendedName>
</protein>
<dbReference type="InterPro" id="IPR004798">
    <property type="entry name" value="CAX-like"/>
</dbReference>
<dbReference type="Proteomes" id="UP000007264">
    <property type="component" value="Unassembled WGS sequence"/>
</dbReference>
<evidence type="ECO:0000256" key="9">
    <source>
        <dbReference type="ARBA" id="ARBA00023065"/>
    </source>
</evidence>
<dbReference type="NCBIfam" id="TIGR00846">
    <property type="entry name" value="caca2"/>
    <property type="match status" value="1"/>
</dbReference>
<evidence type="ECO:0000256" key="2">
    <source>
        <dbReference type="ARBA" id="ARBA00008248"/>
    </source>
</evidence>
<feature type="transmembrane region" description="Helical" evidence="11">
    <location>
        <begin position="151"/>
        <end position="170"/>
    </location>
</feature>
<comment type="subcellular location">
    <subcellularLocation>
        <location evidence="1">Endomembrane system</location>
        <topology evidence="1">Multi-pass membrane protein</topology>
    </subcellularLocation>
    <subcellularLocation>
        <location evidence="11">Vacuole membrane</location>
    </subcellularLocation>
</comment>
<comment type="caution">
    <text evidence="13">The sequence shown here is derived from an EMBL/GenBank/DDBJ whole genome shotgun (WGS) entry which is preliminary data.</text>
</comment>
<proteinExistence type="inferred from homology"/>
<evidence type="ECO:0000313" key="13">
    <source>
        <dbReference type="EMBL" id="EIE25899.1"/>
    </source>
</evidence>
<feature type="transmembrane region" description="Helical" evidence="11">
    <location>
        <begin position="220"/>
        <end position="247"/>
    </location>
</feature>
<keyword evidence="14" id="KW-1185">Reference proteome</keyword>
<dbReference type="RefSeq" id="XP_005650443.1">
    <property type="nucleotide sequence ID" value="XM_005650386.1"/>
</dbReference>
<dbReference type="PANTHER" id="PTHR31503:SF22">
    <property type="entry name" value="VACUOLAR CALCIUM ION TRANSPORTER"/>
    <property type="match status" value="1"/>
</dbReference>
<gene>
    <name evidence="13" type="ORF">COCSUDRAFT_12868</name>
</gene>
<sequence>MCGIAGLISPKTDAAALLRLVTSSWMSLFLIFVPLGLCAKIFHWGPVAIFVLNFIALVPLALVLGEVTEDLALRFGDIIGGLLNATFGNVVELILSIAALSKGLYTVVAMSLVGSILSNLLLVLGFCFLCGGSKYKQQSFNMMVNKACCSLLFIASVAIVIPTSALSFFGPQRVDDTTLRNLSHSIAILLILLYLCYLLFQLKTHSSFFSESEGDGEPALSLVAALGALAGITCIVAVCSEFLTGALEEVADKSGLGQAFLGLIVLPIAGNACEHITAVFVAVKDKMDLAIGVALGSSIQIAIFVLPVMVLVGWAINRPFLLDIEPFAALVLTLSVIHTYFVSSDGNSNWLMGVQLVATYLLIALLYLFMRDEEKPSQSMLVPSTTMLL</sequence>
<feature type="transmembrane region" description="Helical" evidence="11">
    <location>
        <begin position="182"/>
        <end position="200"/>
    </location>
</feature>
<comment type="similarity">
    <text evidence="2">Belongs to the Ca(2+):cation antiporter (CaCA) (TC 2.A.19) family. Cation/proton exchanger (CAX) subfamily.</text>
</comment>
<dbReference type="GO" id="GO:0015369">
    <property type="term" value="F:calcium:proton antiporter activity"/>
    <property type="evidence" value="ECO:0007669"/>
    <property type="project" value="UniProtKB-UniRule"/>
</dbReference>
<dbReference type="EMBL" id="AGSI01000003">
    <property type="protein sequence ID" value="EIE25899.1"/>
    <property type="molecule type" value="Genomic_DNA"/>
</dbReference>
<dbReference type="OrthoDB" id="1699231at2759"/>
<keyword evidence="4 11" id="KW-0050">Antiport</keyword>